<keyword evidence="1" id="KW-1133">Transmembrane helix</keyword>
<keyword evidence="1" id="KW-0812">Transmembrane</keyword>
<protein>
    <submittedName>
        <fullName evidence="2">Uncharacterized protein</fullName>
    </submittedName>
</protein>
<accession>A0A8H9JZP9</accession>
<reference evidence="2" key="2">
    <citation type="submission" date="2019-12" db="EMBL/GenBank/DDBJ databases">
        <authorList>
            <consortium name="NCBI Pathogen Detection Project"/>
        </authorList>
    </citation>
    <scope>NUCLEOTIDE SEQUENCE</scope>
    <source>
        <strain evidence="2">1930</strain>
    </source>
</reference>
<proteinExistence type="predicted"/>
<dbReference type="AlphaFoldDB" id="A0A8H9JZP9"/>
<sequence>MFDELFGTLAIAALGFAIFFGVVSYEGSLEINDHQYGELASSFDFPLTQSMLKSSLSDGKVSVEEYNDIAKAYNSLTDNKERLIERLGEK</sequence>
<dbReference type="Proteomes" id="UP000856022">
    <property type="component" value="Unassembled WGS sequence"/>
</dbReference>
<evidence type="ECO:0000256" key="1">
    <source>
        <dbReference type="SAM" id="Phobius"/>
    </source>
</evidence>
<name>A0A8H9JZP9_VIBPH</name>
<comment type="caution">
    <text evidence="2">The sequence shown here is derived from an EMBL/GenBank/DDBJ whole genome shotgun (WGS) entry which is preliminary data.</text>
</comment>
<gene>
    <name evidence="2" type="ORF">I7278_14855</name>
</gene>
<reference evidence="2" key="1">
    <citation type="journal article" date="2018" name="Genome Biol.">
        <title>SKESA: strategic k-mer extension for scrupulous assemblies.</title>
        <authorList>
            <person name="Souvorov A."/>
            <person name="Agarwala R."/>
            <person name="Lipman D.J."/>
        </authorList>
    </citation>
    <scope>NUCLEOTIDE SEQUENCE</scope>
    <source>
        <strain evidence="2">1930</strain>
    </source>
</reference>
<evidence type="ECO:0000313" key="2">
    <source>
        <dbReference type="EMBL" id="HAS6678093.1"/>
    </source>
</evidence>
<dbReference type="EMBL" id="DACQKT010000006">
    <property type="protein sequence ID" value="HAS6678093.1"/>
    <property type="molecule type" value="Genomic_DNA"/>
</dbReference>
<keyword evidence="1" id="KW-0472">Membrane</keyword>
<organism evidence="2">
    <name type="scientific">Vibrio parahaemolyticus</name>
    <dbReference type="NCBI Taxonomy" id="670"/>
    <lineage>
        <taxon>Bacteria</taxon>
        <taxon>Pseudomonadati</taxon>
        <taxon>Pseudomonadota</taxon>
        <taxon>Gammaproteobacteria</taxon>
        <taxon>Vibrionales</taxon>
        <taxon>Vibrionaceae</taxon>
        <taxon>Vibrio</taxon>
    </lineage>
</organism>
<feature type="transmembrane region" description="Helical" evidence="1">
    <location>
        <begin position="6"/>
        <end position="25"/>
    </location>
</feature>